<feature type="transmembrane region" description="Helical" evidence="7">
    <location>
        <begin position="53"/>
        <end position="79"/>
    </location>
</feature>
<dbReference type="Gene3D" id="1.10.3720.10">
    <property type="entry name" value="MetI-like"/>
    <property type="match status" value="1"/>
</dbReference>
<evidence type="ECO:0000256" key="5">
    <source>
        <dbReference type="ARBA" id="ARBA00022989"/>
    </source>
</evidence>
<dbReference type="CDD" id="cd06261">
    <property type="entry name" value="TM_PBP2"/>
    <property type="match status" value="1"/>
</dbReference>
<dbReference type="OrthoDB" id="9795403at2"/>
<proteinExistence type="inferred from homology"/>
<feature type="transmembrane region" description="Helical" evidence="7">
    <location>
        <begin position="132"/>
        <end position="156"/>
    </location>
</feature>
<dbReference type="PROSITE" id="PS50928">
    <property type="entry name" value="ABC_TM1"/>
    <property type="match status" value="1"/>
</dbReference>
<protein>
    <submittedName>
        <fullName evidence="9">Binding-protein-dependent transport systems inner membrane component</fullName>
    </submittedName>
</protein>
<evidence type="ECO:0000259" key="8">
    <source>
        <dbReference type="PROSITE" id="PS50928"/>
    </source>
</evidence>
<dbReference type="eggNOG" id="COG0555">
    <property type="taxonomic scope" value="Bacteria"/>
</dbReference>
<dbReference type="Pfam" id="PF00528">
    <property type="entry name" value="BPD_transp_1"/>
    <property type="match status" value="1"/>
</dbReference>
<dbReference type="EMBL" id="CP002683">
    <property type="protein sequence ID" value="AEH45507.1"/>
    <property type="molecule type" value="Genomic_DNA"/>
</dbReference>
<feature type="transmembrane region" description="Helical" evidence="7">
    <location>
        <begin position="12"/>
        <end position="33"/>
    </location>
</feature>
<dbReference type="GO" id="GO:0005886">
    <property type="term" value="C:plasma membrane"/>
    <property type="evidence" value="ECO:0007669"/>
    <property type="project" value="UniProtKB-SubCell"/>
</dbReference>
<dbReference type="InterPro" id="IPR035906">
    <property type="entry name" value="MetI-like_sf"/>
</dbReference>
<evidence type="ECO:0000256" key="2">
    <source>
        <dbReference type="ARBA" id="ARBA00022448"/>
    </source>
</evidence>
<evidence type="ECO:0000256" key="1">
    <source>
        <dbReference type="ARBA" id="ARBA00004651"/>
    </source>
</evidence>
<dbReference type="GO" id="GO:0055085">
    <property type="term" value="P:transmembrane transport"/>
    <property type="evidence" value="ECO:0007669"/>
    <property type="project" value="InterPro"/>
</dbReference>
<gene>
    <name evidence="9" type="ordered locus">Thein_1647</name>
</gene>
<dbReference type="STRING" id="667014.Thein_1647"/>
<evidence type="ECO:0000313" key="9">
    <source>
        <dbReference type="EMBL" id="AEH45507.1"/>
    </source>
</evidence>
<comment type="similarity">
    <text evidence="7">Belongs to the binding-protein-dependent transport system permease family.</text>
</comment>
<accession>F8AB51</accession>
<keyword evidence="6 7" id="KW-0472">Membrane</keyword>
<dbReference type="InterPro" id="IPR000515">
    <property type="entry name" value="MetI-like"/>
</dbReference>
<dbReference type="KEGG" id="tid:Thein_1647"/>
<keyword evidence="5 7" id="KW-1133">Transmembrane helix</keyword>
<feature type="transmembrane region" description="Helical" evidence="7">
    <location>
        <begin position="91"/>
        <end position="112"/>
    </location>
</feature>
<feature type="transmembrane region" description="Helical" evidence="7">
    <location>
        <begin position="237"/>
        <end position="255"/>
    </location>
</feature>
<reference evidence="10" key="1">
    <citation type="submission" date="2011-04" db="EMBL/GenBank/DDBJ databases">
        <title>The complete genome of Thermodesulfatator indicus DSM 15286.</title>
        <authorList>
            <person name="Lucas S."/>
            <person name="Copeland A."/>
            <person name="Lapidus A."/>
            <person name="Bruce D."/>
            <person name="Goodwin L."/>
            <person name="Pitluck S."/>
            <person name="Peters L."/>
            <person name="Kyrpides N."/>
            <person name="Mavromatis K."/>
            <person name="Pagani I."/>
            <person name="Ivanova N."/>
            <person name="Saunders L."/>
            <person name="Detter J.C."/>
            <person name="Tapia R."/>
            <person name="Han C."/>
            <person name="Land M."/>
            <person name="Hauser L."/>
            <person name="Markowitz V."/>
            <person name="Cheng J.-F."/>
            <person name="Hugenholtz P."/>
            <person name="Woyke T."/>
            <person name="Wu D."/>
            <person name="Spring S."/>
            <person name="Schroeder M."/>
            <person name="Brambilla E."/>
            <person name="Klenk H.-P."/>
            <person name="Eisen J.A."/>
        </authorList>
    </citation>
    <scope>NUCLEOTIDE SEQUENCE [LARGE SCALE GENOMIC DNA]</scope>
    <source>
        <strain evidence="10">DSM 15286 / JCM 11887 / CIR29812</strain>
    </source>
</reference>
<evidence type="ECO:0000256" key="6">
    <source>
        <dbReference type="ARBA" id="ARBA00023136"/>
    </source>
</evidence>
<comment type="subcellular location">
    <subcellularLocation>
        <location evidence="1 7">Cell membrane</location>
        <topology evidence="1 7">Multi-pass membrane protein</topology>
    </subcellularLocation>
</comment>
<dbReference type="PaxDb" id="667014-Thein_1647"/>
<organism evidence="9 10">
    <name type="scientific">Thermodesulfatator indicus (strain DSM 15286 / JCM 11887 / CIR29812)</name>
    <dbReference type="NCBI Taxonomy" id="667014"/>
    <lineage>
        <taxon>Bacteria</taxon>
        <taxon>Pseudomonadati</taxon>
        <taxon>Thermodesulfobacteriota</taxon>
        <taxon>Thermodesulfobacteria</taxon>
        <taxon>Thermodesulfobacteriales</taxon>
        <taxon>Thermodesulfatatoraceae</taxon>
        <taxon>Thermodesulfatator</taxon>
    </lineage>
</organism>
<sequence length="264" mass="29380">MIRFQKSFKTKFFWIIGIICLLFIIAPILHIFIKVSAERLIETLKDQAVWKAIFTSLWGALWATILGCLLGVPLAYLLARSEFKGKSFVESIINLPVAIPHVAAGIALLSLLNPRTTVGKFFSLFHITFTDTIYGVIIAMLFVSLSFVIGAAITGFDNVEEDIEMVSRSLGASPSYTFWHITLPLAFPAILRGAVLAFARSISEVGALLVIAYYPKTAPIIMLDRFEQYGLTSARPVTVLVIVVSLILFFVLFYLSKRYAESRC</sequence>
<evidence type="ECO:0000256" key="4">
    <source>
        <dbReference type="ARBA" id="ARBA00022692"/>
    </source>
</evidence>
<evidence type="ECO:0000256" key="7">
    <source>
        <dbReference type="RuleBase" id="RU363032"/>
    </source>
</evidence>
<keyword evidence="4 7" id="KW-0812">Transmembrane</keyword>
<dbReference type="PANTHER" id="PTHR30183">
    <property type="entry name" value="MOLYBDENUM TRANSPORT SYSTEM PERMEASE PROTEIN MODB"/>
    <property type="match status" value="1"/>
</dbReference>
<dbReference type="InParanoid" id="F8AB51"/>
<keyword evidence="3" id="KW-1003">Cell membrane</keyword>
<keyword evidence="10" id="KW-1185">Reference proteome</keyword>
<dbReference type="AlphaFoldDB" id="F8AB51"/>
<dbReference type="HOGENOM" id="CLU_016047_14_1_0"/>
<feature type="domain" description="ABC transmembrane type-1" evidence="8">
    <location>
        <begin position="53"/>
        <end position="252"/>
    </location>
</feature>
<feature type="transmembrane region" description="Helical" evidence="7">
    <location>
        <begin position="177"/>
        <end position="199"/>
    </location>
</feature>
<dbReference type="SUPFAM" id="SSF161098">
    <property type="entry name" value="MetI-like"/>
    <property type="match status" value="1"/>
</dbReference>
<dbReference type="PANTHER" id="PTHR30183:SF3">
    <property type="entry name" value="MOLYBDENUM TRANSPORT SYSTEM PERMEASE PROTEIN MODB"/>
    <property type="match status" value="1"/>
</dbReference>
<dbReference type="Proteomes" id="UP000006793">
    <property type="component" value="Chromosome"/>
</dbReference>
<evidence type="ECO:0000313" key="10">
    <source>
        <dbReference type="Proteomes" id="UP000006793"/>
    </source>
</evidence>
<keyword evidence="2 7" id="KW-0813">Transport</keyword>
<reference evidence="9 10" key="2">
    <citation type="journal article" date="2012" name="Stand. Genomic Sci.">
        <title>Complete genome sequence of the thermophilic sulfate-reducing ocean bacterium Thermodesulfatator indicus type strain (CIR29812(T)).</title>
        <authorList>
            <person name="Anderson I."/>
            <person name="Saunders E."/>
            <person name="Lapidus A."/>
            <person name="Nolan M."/>
            <person name="Lucas S."/>
            <person name="Tice H."/>
            <person name="Del Rio T.G."/>
            <person name="Cheng J.F."/>
            <person name="Han C."/>
            <person name="Tapia R."/>
            <person name="Goodwin L.A."/>
            <person name="Pitluck S."/>
            <person name="Liolios K."/>
            <person name="Mavromatis K."/>
            <person name="Pagani I."/>
            <person name="Ivanova N."/>
            <person name="Mikhailova N."/>
            <person name="Pati A."/>
            <person name="Chen A."/>
            <person name="Palaniappan K."/>
            <person name="Land M."/>
            <person name="Hauser L."/>
            <person name="Jeffries C.D."/>
            <person name="Chang Y.J."/>
            <person name="Brambilla E.M."/>
            <person name="Rohde M."/>
            <person name="Spring S."/>
            <person name="Goker M."/>
            <person name="Detter J.C."/>
            <person name="Woyke T."/>
            <person name="Bristow J."/>
            <person name="Eisen J.A."/>
            <person name="Markowitz V."/>
            <person name="Hugenholtz P."/>
            <person name="Kyrpides N.C."/>
            <person name="Klenk H.P."/>
        </authorList>
    </citation>
    <scope>NUCLEOTIDE SEQUENCE [LARGE SCALE GENOMIC DNA]</scope>
    <source>
        <strain evidence="10">DSM 15286 / JCM 11887 / CIR29812</strain>
    </source>
</reference>
<name>F8AB51_THEID</name>
<evidence type="ECO:0000256" key="3">
    <source>
        <dbReference type="ARBA" id="ARBA00022475"/>
    </source>
</evidence>